<dbReference type="Pfam" id="PF08085">
    <property type="entry name" value="Entericidin"/>
    <property type="match status" value="1"/>
</dbReference>
<evidence type="ECO:0000256" key="1">
    <source>
        <dbReference type="ARBA" id="ARBA00010296"/>
    </source>
</evidence>
<keyword evidence="3 7" id="KW-0732">Signal</keyword>
<accession>A0ABS3NEC6</accession>
<evidence type="ECO:0000256" key="6">
    <source>
        <dbReference type="ARBA" id="ARBA00023288"/>
    </source>
</evidence>
<keyword evidence="4" id="KW-0472">Membrane</keyword>
<comment type="similarity">
    <text evidence="1">Belongs to the EcnA/EcnB lipoprotein family.</text>
</comment>
<keyword evidence="2" id="KW-1003">Cell membrane</keyword>
<evidence type="ECO:0000256" key="4">
    <source>
        <dbReference type="ARBA" id="ARBA00023136"/>
    </source>
</evidence>
<keyword evidence="6 8" id="KW-0449">Lipoprotein</keyword>
<keyword evidence="5" id="KW-0564">Palmitate</keyword>
<name>A0ABS3NEC6_9GAMM</name>
<dbReference type="RefSeq" id="WP_208004680.1">
    <property type="nucleotide sequence ID" value="NZ_JAGDFX010000004.1"/>
</dbReference>
<evidence type="ECO:0000313" key="8">
    <source>
        <dbReference type="EMBL" id="MBO1518934.1"/>
    </source>
</evidence>
<evidence type="ECO:0000313" key="9">
    <source>
        <dbReference type="Proteomes" id="UP000664882"/>
    </source>
</evidence>
<feature type="chain" id="PRO_5046346375" evidence="7">
    <location>
        <begin position="21"/>
        <end position="47"/>
    </location>
</feature>
<keyword evidence="9" id="KW-1185">Reference proteome</keyword>
<dbReference type="EMBL" id="JAGDFX010000004">
    <property type="protein sequence ID" value="MBO1518934.1"/>
    <property type="molecule type" value="Genomic_DNA"/>
</dbReference>
<organism evidence="8 9">
    <name type="scientific">Oceanisphaera pacifica</name>
    <dbReference type="NCBI Taxonomy" id="2818389"/>
    <lineage>
        <taxon>Bacteria</taxon>
        <taxon>Pseudomonadati</taxon>
        <taxon>Pseudomonadota</taxon>
        <taxon>Gammaproteobacteria</taxon>
        <taxon>Aeromonadales</taxon>
        <taxon>Aeromonadaceae</taxon>
        <taxon>Oceanisphaera</taxon>
    </lineage>
</organism>
<evidence type="ECO:0000256" key="3">
    <source>
        <dbReference type="ARBA" id="ARBA00022729"/>
    </source>
</evidence>
<evidence type="ECO:0000256" key="2">
    <source>
        <dbReference type="ARBA" id="ARBA00022475"/>
    </source>
</evidence>
<evidence type="ECO:0000256" key="5">
    <source>
        <dbReference type="ARBA" id="ARBA00023139"/>
    </source>
</evidence>
<comment type="caution">
    <text evidence="8">The sequence shown here is derived from an EMBL/GenBank/DDBJ whole genome shotgun (WGS) entry which is preliminary data.</text>
</comment>
<sequence>MLNKIMAVLMVVGLVGGLSACNTFAGAGEDIQRGGEAIEGAARDVQN</sequence>
<protein>
    <submittedName>
        <fullName evidence="8">Entericidin A/B family lipoprotein</fullName>
    </submittedName>
</protein>
<evidence type="ECO:0000256" key="7">
    <source>
        <dbReference type="SAM" id="SignalP"/>
    </source>
</evidence>
<proteinExistence type="inferred from homology"/>
<dbReference type="Proteomes" id="UP000664882">
    <property type="component" value="Unassembled WGS sequence"/>
</dbReference>
<reference evidence="8 9" key="1">
    <citation type="submission" date="2021-03" db="EMBL/GenBank/DDBJ databases">
        <title>Oceanisphaera sp. nov., isolated from the intestine.</title>
        <authorList>
            <person name="Zhao L.-H."/>
            <person name="Shi L.-F."/>
        </authorList>
    </citation>
    <scope>NUCLEOTIDE SEQUENCE [LARGE SCALE GENOMIC DNA]</scope>
    <source>
        <strain evidence="8 9">DM8</strain>
    </source>
</reference>
<gene>
    <name evidence="8" type="ORF">J3U76_04660</name>
</gene>
<dbReference type="InterPro" id="IPR012556">
    <property type="entry name" value="Entericidin"/>
</dbReference>
<dbReference type="PROSITE" id="PS51257">
    <property type="entry name" value="PROKAR_LIPOPROTEIN"/>
    <property type="match status" value="1"/>
</dbReference>
<feature type="signal peptide" evidence="7">
    <location>
        <begin position="1"/>
        <end position="20"/>
    </location>
</feature>